<organism evidence="1 2">
    <name type="scientific">Microlunatus endophyticus</name>
    <dbReference type="NCBI Taxonomy" id="1716077"/>
    <lineage>
        <taxon>Bacteria</taxon>
        <taxon>Bacillati</taxon>
        <taxon>Actinomycetota</taxon>
        <taxon>Actinomycetes</taxon>
        <taxon>Propionibacteriales</taxon>
        <taxon>Propionibacteriaceae</taxon>
        <taxon>Microlunatus</taxon>
    </lineage>
</organism>
<dbReference type="SUPFAM" id="SSF55729">
    <property type="entry name" value="Acyl-CoA N-acyltransferases (Nat)"/>
    <property type="match status" value="1"/>
</dbReference>
<dbReference type="AlphaFoldDB" id="A0A917S2L0"/>
<reference evidence="1" key="2">
    <citation type="submission" date="2020-09" db="EMBL/GenBank/DDBJ databases">
        <authorList>
            <person name="Sun Q."/>
            <person name="Zhou Y."/>
        </authorList>
    </citation>
    <scope>NUCLEOTIDE SEQUENCE</scope>
    <source>
        <strain evidence="1">CGMCC 4.7306</strain>
    </source>
</reference>
<dbReference type="EMBL" id="BMMZ01000002">
    <property type="protein sequence ID" value="GGL53300.1"/>
    <property type="molecule type" value="Genomic_DNA"/>
</dbReference>
<reference evidence="1" key="1">
    <citation type="journal article" date="2014" name="Int. J. Syst. Evol. Microbiol.">
        <title>Complete genome sequence of Corynebacterium casei LMG S-19264T (=DSM 44701T), isolated from a smear-ripened cheese.</title>
        <authorList>
            <consortium name="US DOE Joint Genome Institute (JGI-PGF)"/>
            <person name="Walter F."/>
            <person name="Albersmeier A."/>
            <person name="Kalinowski J."/>
            <person name="Ruckert C."/>
        </authorList>
    </citation>
    <scope>NUCLEOTIDE SEQUENCE</scope>
    <source>
        <strain evidence="1">CGMCC 4.7306</strain>
    </source>
</reference>
<evidence type="ECO:0008006" key="3">
    <source>
        <dbReference type="Google" id="ProtNLM"/>
    </source>
</evidence>
<dbReference type="InterPro" id="IPR016181">
    <property type="entry name" value="Acyl_CoA_acyltransferase"/>
</dbReference>
<evidence type="ECO:0000313" key="2">
    <source>
        <dbReference type="Proteomes" id="UP000613840"/>
    </source>
</evidence>
<dbReference type="Proteomes" id="UP000613840">
    <property type="component" value="Unassembled WGS sequence"/>
</dbReference>
<keyword evidence="2" id="KW-1185">Reference proteome</keyword>
<evidence type="ECO:0000313" key="1">
    <source>
        <dbReference type="EMBL" id="GGL53300.1"/>
    </source>
</evidence>
<dbReference type="RefSeq" id="WP_188894044.1">
    <property type="nucleotide sequence ID" value="NZ_BMMZ01000002.1"/>
</dbReference>
<accession>A0A917S2L0</accession>
<name>A0A917S2L0_9ACTN</name>
<comment type="caution">
    <text evidence="1">The sequence shown here is derived from an EMBL/GenBank/DDBJ whole genome shotgun (WGS) entry which is preliminary data.</text>
</comment>
<protein>
    <recommendedName>
        <fullName evidence="3">N-acetyltransferase domain-containing protein</fullName>
    </recommendedName>
</protein>
<dbReference type="Gene3D" id="3.40.630.30">
    <property type="match status" value="1"/>
</dbReference>
<gene>
    <name evidence="1" type="ORF">GCM10011575_09640</name>
</gene>
<sequence length="166" mass="18913">MPDVSVRLVAVGEDRRRTLQNLAQLYLHDLSRTGGWDLRDDGTFDGNLLDGCWTESRRHPFLFYAAESLAGFAVVDRRSHDGGREDVWDMAEFFVVNRWRRAGVGRSAARQLLSAFPGDWEVRPFRGYQPAERFWSSVCAEAASSEVVIDEDQSRADARIIRFSVD</sequence>
<proteinExistence type="predicted"/>